<keyword evidence="2" id="KW-1185">Reference proteome</keyword>
<proteinExistence type="predicted"/>
<organism evidence="1 2">
    <name type="scientific">Acidisoma cellulosilyticum</name>
    <dbReference type="NCBI Taxonomy" id="2802395"/>
    <lineage>
        <taxon>Bacteria</taxon>
        <taxon>Pseudomonadati</taxon>
        <taxon>Pseudomonadota</taxon>
        <taxon>Alphaproteobacteria</taxon>
        <taxon>Acetobacterales</taxon>
        <taxon>Acidocellaceae</taxon>
        <taxon>Acidisoma</taxon>
    </lineage>
</organism>
<dbReference type="EMBL" id="JAESVA010000013">
    <property type="protein sequence ID" value="MCB8883359.1"/>
    <property type="molecule type" value="Genomic_DNA"/>
</dbReference>
<gene>
    <name evidence="1" type="ORF">ACELLULO517_24135</name>
</gene>
<name>A0A963Z6A5_9PROT</name>
<evidence type="ECO:0000313" key="1">
    <source>
        <dbReference type="EMBL" id="MCB8883359.1"/>
    </source>
</evidence>
<reference evidence="1 2" key="1">
    <citation type="journal article" date="2021" name="Microorganisms">
        <title>Acidisoma silvae sp. nov. and Acidisomacellulosilytica sp. nov., Two Acidophilic Bacteria Isolated from Decaying Wood, Hydrolyzing Cellulose and Producing Poly-3-hydroxybutyrate.</title>
        <authorList>
            <person name="Mieszkin S."/>
            <person name="Pouder E."/>
            <person name="Uroz S."/>
            <person name="Simon-Colin C."/>
            <person name="Alain K."/>
        </authorList>
    </citation>
    <scope>NUCLEOTIDE SEQUENCE [LARGE SCALE GENOMIC DNA]</scope>
    <source>
        <strain evidence="1 2">HW T5.17</strain>
    </source>
</reference>
<evidence type="ECO:0000313" key="2">
    <source>
        <dbReference type="Proteomes" id="UP000721844"/>
    </source>
</evidence>
<dbReference type="Proteomes" id="UP000721844">
    <property type="component" value="Unassembled WGS sequence"/>
</dbReference>
<dbReference type="RefSeq" id="WP_227310017.1">
    <property type="nucleotide sequence ID" value="NZ_JAESVA010000013.1"/>
</dbReference>
<accession>A0A963Z6A5</accession>
<comment type="caution">
    <text evidence="1">The sequence shown here is derived from an EMBL/GenBank/DDBJ whole genome shotgun (WGS) entry which is preliminary data.</text>
</comment>
<dbReference type="AlphaFoldDB" id="A0A963Z6A5"/>
<sequence>MQGELKELFAIDLGAPELPPGVSTDLAAPVDGCRWGRSRHSRLSLPCPQQGIDLVLVLTVDPFCCAALPKQLLRVAVNGHTIRLAQFGVRSVIVCIVPQALTAGQDQLDIRFEHPNLIRPDMVSDSRDSEFHSVGFIGLGVATWRESTGAPPAAAPRPPAPMRDLPEVEALSDEQLMHYFASLGDNCEFGMAQRYANAEPLDLLRFAGLPPQNLAAGLANGFDDIGKLDELQFTVFVSGGRREYVLHQRRYEFQSHTSVDEGQMSSVRLLGRERKKLDVAARFLRSDLIDAQRIFVYKRNDVTRSDFALPLFQRLRDWGPNTLLHVVQGENGHAPGDVEVLADGFLRGYIDRFSTYDNAAAPPSPAWITLCRNSYRIWRQRGCFRHAD</sequence>
<protein>
    <submittedName>
        <fullName evidence="1">Uncharacterized protein</fullName>
    </submittedName>
</protein>